<evidence type="ECO:0000313" key="1">
    <source>
        <dbReference type="EMBL" id="RFA07958.1"/>
    </source>
</evidence>
<evidence type="ECO:0000313" key="2">
    <source>
        <dbReference type="Proteomes" id="UP000256486"/>
    </source>
</evidence>
<gene>
    <name evidence="1" type="ORF">B7R54_01055</name>
</gene>
<accession>A0A3E0VES1</accession>
<name>A0A3E0VES1_9MICO</name>
<sequence length="89" mass="10064">MILAAQTLQRRGRTMPDVRCVFENCVEPVAKTIDLDREKDTLQCPVCSEHAHDIDWGVIPHDELVRNAEIRGLSRPLPEPGTDMSRARS</sequence>
<protein>
    <submittedName>
        <fullName evidence="1">Uncharacterized protein</fullName>
    </submittedName>
</protein>
<comment type="caution">
    <text evidence="1">The sequence shown here is derived from an EMBL/GenBank/DDBJ whole genome shotgun (WGS) entry which is preliminary data.</text>
</comment>
<dbReference type="EMBL" id="NBWZ01000001">
    <property type="protein sequence ID" value="RFA07958.1"/>
    <property type="molecule type" value="Genomic_DNA"/>
</dbReference>
<reference evidence="1 2" key="1">
    <citation type="submission" date="2017-04" db="EMBL/GenBank/DDBJ databases">
        <title>Comparative genome analysis of Subtercola boreus.</title>
        <authorList>
            <person name="Cho Y.-J."/>
            <person name="Cho A."/>
            <person name="Kim O.-S."/>
            <person name="Lee J.-I."/>
        </authorList>
    </citation>
    <scope>NUCLEOTIDE SEQUENCE [LARGE SCALE GENOMIC DNA]</scope>
    <source>
        <strain evidence="1 2">K300</strain>
    </source>
</reference>
<dbReference type="AlphaFoldDB" id="A0A3E0VES1"/>
<proteinExistence type="predicted"/>
<organism evidence="1 2">
    <name type="scientific">Subtercola boreus</name>
    <dbReference type="NCBI Taxonomy" id="120213"/>
    <lineage>
        <taxon>Bacteria</taxon>
        <taxon>Bacillati</taxon>
        <taxon>Actinomycetota</taxon>
        <taxon>Actinomycetes</taxon>
        <taxon>Micrococcales</taxon>
        <taxon>Microbacteriaceae</taxon>
        <taxon>Subtercola</taxon>
    </lineage>
</organism>
<dbReference type="OrthoDB" id="5126194at2"/>
<dbReference type="Proteomes" id="UP000256486">
    <property type="component" value="Unassembled WGS sequence"/>
</dbReference>
<dbReference type="RefSeq" id="WP_116413377.1">
    <property type="nucleotide sequence ID" value="NZ_NBWZ01000001.1"/>
</dbReference>
<keyword evidence="2" id="KW-1185">Reference proteome</keyword>